<dbReference type="SUPFAM" id="SSF54001">
    <property type="entry name" value="Cysteine proteinases"/>
    <property type="match status" value="1"/>
</dbReference>
<dbReference type="Pfam" id="PF02902">
    <property type="entry name" value="Peptidase_C48"/>
    <property type="match status" value="1"/>
</dbReference>
<sequence length="795" mass="88983">MSEAHVAHPLRSQAHDTQRKRAQLDASRGPPPKKSMLSEGISKVWWTIKSVMPWRRDYDEEEEDERVVAVEDEERDEDENEEEVEVVNDEDDDDVIPLPVPVQSLSAHRVANAASMGGSSPDKEQQVMMSEVREEEVLIVETPEKTTVYTRRISPSSTTGAVASTSPHHPQMVTLDSPLVDNDTEVVEVVPTTPSCSSSSRVFGSSQNPPHYGLSPEVTHRVMEYVTEQSSRVVTVHSGASFSAHSPSQSSTASADRERLRVGEEGETGERDYSPLPEDSASRQVTPKSVAGAAGVYAGTKRDTWRKKDSKREQGRDPYRMVGRSRVIGRMPSSTLTKKISERLRPVNSHRHSDSNPYDEEAKLRYLNIMKELSGRTSGGGGAEVGGKKKPPVPFTFRGGDLSTRQKLGLDDHKKRLAMGTSLALGALDEMFPPRRGERRNKYLDDQDSSVAGPSHDSTILLDDSSRDCSMRSLNSSSLSFHSVDKLADLQSRIHEMSLISTSGRLQYDLYKGSKADFDATVSRLGEEGEIRKAHRLETERLYHIDVKTRLGLQGITVPEPEKAVDEFPELSEEVELLCSRVWSRGGSDGEQFRGGDPPLTRKDLKTLYGPNWLNDEVILAYFNLIVERSKNDQSLPKVYAFNTFFYGNISNRSKGFPTVKRWTKKVDIFSFDILLIPVHLSVHWTMAVVDVVAKTIQFYDSLGGGHREVGENIMQYLEAESMDKRKIPLSECEWERESLAGIPQQHNGSDCGVFACKFADFAARRAPVTFDQSHMPYYRKRMVYQLCQSDLAAH</sequence>
<dbReference type="GO" id="GO:0006508">
    <property type="term" value="P:proteolysis"/>
    <property type="evidence" value="ECO:0007669"/>
    <property type="project" value="UniProtKB-KW"/>
</dbReference>
<feature type="region of interest" description="Disordered" evidence="5">
    <location>
        <begin position="192"/>
        <end position="213"/>
    </location>
</feature>
<organism evidence="7 8">
    <name type="scientific">Pristionchus entomophagus</name>
    <dbReference type="NCBI Taxonomy" id="358040"/>
    <lineage>
        <taxon>Eukaryota</taxon>
        <taxon>Metazoa</taxon>
        <taxon>Ecdysozoa</taxon>
        <taxon>Nematoda</taxon>
        <taxon>Chromadorea</taxon>
        <taxon>Rhabditida</taxon>
        <taxon>Rhabditina</taxon>
        <taxon>Diplogasteromorpha</taxon>
        <taxon>Diplogasteroidea</taxon>
        <taxon>Neodiplogasteridae</taxon>
        <taxon>Pristionchus</taxon>
    </lineage>
</organism>
<evidence type="ECO:0000256" key="4">
    <source>
        <dbReference type="ARBA" id="ARBA00022807"/>
    </source>
</evidence>
<dbReference type="FunFam" id="3.40.395.10:FF:000001">
    <property type="entry name" value="Sentrin-specific protease 1"/>
    <property type="match status" value="1"/>
</dbReference>
<feature type="region of interest" description="Disordered" evidence="5">
    <location>
        <begin position="377"/>
        <end position="401"/>
    </location>
</feature>
<gene>
    <name evidence="7" type="ORF">PENTCL1PPCAC_10658</name>
</gene>
<reference evidence="7" key="1">
    <citation type="submission" date="2023-10" db="EMBL/GenBank/DDBJ databases">
        <title>Genome assembly of Pristionchus species.</title>
        <authorList>
            <person name="Yoshida K."/>
            <person name="Sommer R.J."/>
        </authorList>
    </citation>
    <scope>NUCLEOTIDE SEQUENCE</scope>
    <source>
        <strain evidence="7">RS0144</strain>
    </source>
</reference>
<feature type="domain" description="Ubiquitin-like protease family profile" evidence="6">
    <location>
        <begin position="598"/>
        <end position="763"/>
    </location>
</feature>
<evidence type="ECO:0000313" key="7">
    <source>
        <dbReference type="EMBL" id="GMS88483.1"/>
    </source>
</evidence>
<feature type="compositionally biased region" description="Polar residues" evidence="5">
    <location>
        <begin position="449"/>
        <end position="458"/>
    </location>
</feature>
<evidence type="ECO:0000313" key="8">
    <source>
        <dbReference type="Proteomes" id="UP001432027"/>
    </source>
</evidence>
<dbReference type="AlphaFoldDB" id="A0AAV5T6M8"/>
<name>A0AAV5T6M8_9BILA</name>
<comment type="caution">
    <text evidence="7">The sequence shown here is derived from an EMBL/GenBank/DDBJ whole genome shotgun (WGS) entry which is preliminary data.</text>
</comment>
<feature type="compositionally biased region" description="Low complexity" evidence="5">
    <location>
        <begin position="239"/>
        <end position="254"/>
    </location>
</feature>
<keyword evidence="8" id="KW-1185">Reference proteome</keyword>
<evidence type="ECO:0000256" key="2">
    <source>
        <dbReference type="ARBA" id="ARBA00022670"/>
    </source>
</evidence>
<dbReference type="GO" id="GO:0016929">
    <property type="term" value="F:deSUMOylase activity"/>
    <property type="evidence" value="ECO:0007669"/>
    <property type="project" value="TreeGrafter"/>
</dbReference>
<evidence type="ECO:0000259" key="6">
    <source>
        <dbReference type="PROSITE" id="PS50600"/>
    </source>
</evidence>
<keyword evidence="4" id="KW-0788">Thiol protease</keyword>
<feature type="compositionally biased region" description="Basic and acidic residues" evidence="5">
    <location>
        <begin position="300"/>
        <end position="317"/>
    </location>
</feature>
<accession>A0AAV5T6M8</accession>
<evidence type="ECO:0000256" key="1">
    <source>
        <dbReference type="ARBA" id="ARBA00005234"/>
    </source>
</evidence>
<dbReference type="PANTHER" id="PTHR12606">
    <property type="entry name" value="SENTRIN/SUMO-SPECIFIC PROTEASE"/>
    <property type="match status" value="1"/>
</dbReference>
<feature type="region of interest" description="Disordered" evidence="5">
    <location>
        <begin position="56"/>
        <end position="98"/>
    </location>
</feature>
<dbReference type="Gene3D" id="3.40.395.10">
    <property type="entry name" value="Adenoviral Proteinase, Chain A"/>
    <property type="match status" value="1"/>
</dbReference>
<dbReference type="GO" id="GO:0016926">
    <property type="term" value="P:protein desumoylation"/>
    <property type="evidence" value="ECO:0007669"/>
    <property type="project" value="TreeGrafter"/>
</dbReference>
<feature type="compositionally biased region" description="Acidic residues" evidence="5">
    <location>
        <begin position="59"/>
        <end position="95"/>
    </location>
</feature>
<keyword evidence="2" id="KW-0645">Protease</keyword>
<dbReference type="PANTHER" id="PTHR12606:SF141">
    <property type="entry name" value="GH15225P-RELATED"/>
    <property type="match status" value="1"/>
</dbReference>
<feature type="region of interest" description="Disordered" evidence="5">
    <location>
        <begin position="437"/>
        <end position="458"/>
    </location>
</feature>
<dbReference type="GO" id="GO:0005634">
    <property type="term" value="C:nucleus"/>
    <property type="evidence" value="ECO:0007669"/>
    <property type="project" value="TreeGrafter"/>
</dbReference>
<feature type="compositionally biased region" description="Basic and acidic residues" evidence="5">
    <location>
        <begin position="255"/>
        <end position="273"/>
    </location>
</feature>
<evidence type="ECO:0000256" key="5">
    <source>
        <dbReference type="SAM" id="MobiDB-lite"/>
    </source>
</evidence>
<comment type="similarity">
    <text evidence="1">Belongs to the peptidase C48 family.</text>
</comment>
<feature type="compositionally biased region" description="Low complexity" evidence="5">
    <location>
        <begin position="192"/>
        <end position="206"/>
    </location>
</feature>
<dbReference type="PROSITE" id="PS50600">
    <property type="entry name" value="ULP_PROTEASE"/>
    <property type="match status" value="1"/>
</dbReference>
<dbReference type="InterPro" id="IPR003653">
    <property type="entry name" value="Peptidase_C48_C"/>
</dbReference>
<feature type="compositionally biased region" description="Basic and acidic residues" evidence="5">
    <location>
        <begin position="13"/>
        <end position="23"/>
    </location>
</feature>
<feature type="region of interest" description="Disordered" evidence="5">
    <location>
        <begin position="1"/>
        <end position="39"/>
    </location>
</feature>
<evidence type="ECO:0000256" key="3">
    <source>
        <dbReference type="ARBA" id="ARBA00022801"/>
    </source>
</evidence>
<proteinExistence type="inferred from homology"/>
<keyword evidence="3" id="KW-0378">Hydrolase</keyword>
<feature type="region of interest" description="Disordered" evidence="5">
    <location>
        <begin position="239"/>
        <end position="317"/>
    </location>
</feature>
<dbReference type="GO" id="GO:0080090">
    <property type="term" value="P:regulation of primary metabolic process"/>
    <property type="evidence" value="ECO:0007669"/>
    <property type="project" value="UniProtKB-ARBA"/>
</dbReference>
<dbReference type="EMBL" id="BTSX01000003">
    <property type="protein sequence ID" value="GMS88483.1"/>
    <property type="molecule type" value="Genomic_DNA"/>
</dbReference>
<dbReference type="GO" id="GO:0060255">
    <property type="term" value="P:regulation of macromolecule metabolic process"/>
    <property type="evidence" value="ECO:0007669"/>
    <property type="project" value="UniProtKB-ARBA"/>
</dbReference>
<dbReference type="InterPro" id="IPR038765">
    <property type="entry name" value="Papain-like_cys_pep_sf"/>
</dbReference>
<protein>
    <recommendedName>
        <fullName evidence="6">Ubiquitin-like protease family profile domain-containing protein</fullName>
    </recommendedName>
</protein>
<dbReference type="Proteomes" id="UP001432027">
    <property type="component" value="Unassembled WGS sequence"/>
</dbReference>